<evidence type="ECO:0000313" key="2">
    <source>
        <dbReference type="Proteomes" id="UP001501310"/>
    </source>
</evidence>
<protein>
    <recommendedName>
        <fullName evidence="3">MmcQ/YjbR family DNA-binding protein</fullName>
    </recommendedName>
</protein>
<evidence type="ECO:0000313" key="1">
    <source>
        <dbReference type="EMBL" id="GAA4005845.1"/>
    </source>
</evidence>
<gene>
    <name evidence="1" type="ORF">GCM10022211_17830</name>
</gene>
<organism evidence="1 2">
    <name type="scientific">Sphingomonas humi</name>
    <dbReference type="NCBI Taxonomy" id="335630"/>
    <lineage>
        <taxon>Bacteria</taxon>
        <taxon>Pseudomonadati</taxon>
        <taxon>Pseudomonadota</taxon>
        <taxon>Alphaproteobacteria</taxon>
        <taxon>Sphingomonadales</taxon>
        <taxon>Sphingomonadaceae</taxon>
        <taxon>Sphingomonas</taxon>
    </lineage>
</organism>
<evidence type="ECO:0008006" key="3">
    <source>
        <dbReference type="Google" id="ProtNLM"/>
    </source>
</evidence>
<reference evidence="2" key="1">
    <citation type="journal article" date="2019" name="Int. J. Syst. Evol. Microbiol.">
        <title>The Global Catalogue of Microorganisms (GCM) 10K type strain sequencing project: providing services to taxonomists for standard genome sequencing and annotation.</title>
        <authorList>
            <consortium name="The Broad Institute Genomics Platform"/>
            <consortium name="The Broad Institute Genome Sequencing Center for Infectious Disease"/>
            <person name="Wu L."/>
            <person name="Ma J."/>
        </authorList>
    </citation>
    <scope>NUCLEOTIDE SEQUENCE [LARGE SCALE GENOMIC DNA]</scope>
    <source>
        <strain evidence="2">JCM 16603</strain>
    </source>
</reference>
<dbReference type="Proteomes" id="UP001501310">
    <property type="component" value="Unassembled WGS sequence"/>
</dbReference>
<keyword evidence="2" id="KW-1185">Reference proteome</keyword>
<name>A0ABP7S340_9SPHN</name>
<accession>A0ABP7S340</accession>
<dbReference type="EMBL" id="BAAAZD010000002">
    <property type="protein sequence ID" value="GAA4005845.1"/>
    <property type="molecule type" value="Genomic_DNA"/>
</dbReference>
<comment type="caution">
    <text evidence="1">The sequence shown here is derived from an EMBL/GenBank/DDBJ whole genome shotgun (WGS) entry which is preliminary data.</text>
</comment>
<proteinExistence type="predicted"/>
<dbReference type="RefSeq" id="WP_344709915.1">
    <property type="nucleotide sequence ID" value="NZ_BAAAZD010000002.1"/>
</dbReference>
<sequence>MSQALDDWPAVFAYAAGRPGATEGRYYGGQAIMAEPSNRPVLTGGREPDSFVFHIDQDHKAMLMDLCPDRFWQTPHYEGYPALLVRYGAAEPIAEWIDRALELAAALPRRKGK</sequence>